<dbReference type="AlphaFoldDB" id="A0A9P0CWU3"/>
<reference evidence="2" key="1">
    <citation type="submission" date="2022-01" db="EMBL/GenBank/DDBJ databases">
        <authorList>
            <person name="King R."/>
        </authorList>
    </citation>
    <scope>NUCLEOTIDE SEQUENCE</scope>
</reference>
<name>A0A9P0CWU3_9CUCU</name>
<dbReference type="InterPro" id="IPR000225">
    <property type="entry name" value="Armadillo"/>
</dbReference>
<dbReference type="SMART" id="SM00185">
    <property type="entry name" value="ARM"/>
    <property type="match status" value="4"/>
</dbReference>
<dbReference type="EMBL" id="OV651834">
    <property type="protein sequence ID" value="CAH1107653.1"/>
    <property type="molecule type" value="Genomic_DNA"/>
</dbReference>
<proteinExistence type="predicted"/>
<dbReference type="SUPFAM" id="SSF48371">
    <property type="entry name" value="ARM repeat"/>
    <property type="match status" value="1"/>
</dbReference>
<evidence type="ECO:0000313" key="2">
    <source>
        <dbReference type="EMBL" id="CAH1107653.1"/>
    </source>
</evidence>
<evidence type="ECO:0008006" key="4">
    <source>
        <dbReference type="Google" id="ProtNLM"/>
    </source>
</evidence>
<keyword evidence="1" id="KW-0677">Repeat</keyword>
<evidence type="ECO:0000313" key="3">
    <source>
        <dbReference type="Proteomes" id="UP001153636"/>
    </source>
</evidence>
<dbReference type="Gene3D" id="1.25.10.10">
    <property type="entry name" value="Leucine-rich Repeat Variant"/>
    <property type="match status" value="2"/>
</dbReference>
<evidence type="ECO:0000256" key="1">
    <source>
        <dbReference type="ARBA" id="ARBA00022737"/>
    </source>
</evidence>
<dbReference type="OrthoDB" id="449062at2759"/>
<sequence length="461" mass="52008">MVLIISQQTFDDAVRENIEELGLEPQEALEEAVTQFESQGVDLSSIIKELSLESSMEDDINAAVKKLKDLNKIDTPDKVLMDQMDVIRIECDKGLANKVAVGKAGAYNVLLDVLDTKRTFIVVERICLKTLTSLMTKQPDLLDSRGIQAMFRFLNPKVDFDLKKLTLRWIKECCVMHENNRQNIFNARILENLKDLLKDSNPEIIREVLSVFRALILDDDVRVEFGNAHEHARIIASEFLCYLTFLMKKFQLDESFIHDLILTVTALMVRNEFCKKVKDAQGIEMVMDIMNNFKSNERINRQCFKLIKALAGNDECKSYLIHKGLAPILTSALNENKSGITAVAGLSAIAALTLRSPDNSKALFEAGIPAVIVVIMKMYSDEKQVQKEGSRAIRNMVSRSRYQNETFLELGVEEVLQNNLNKFKDIEYDIKAALRDLGCKVNLKEEWTGKGGALSTGGFVS</sequence>
<dbReference type="PANTHER" id="PTHR22895:SF0">
    <property type="entry name" value="ARMADILLO REPEAT-CONTAINING PROTEIN 6"/>
    <property type="match status" value="1"/>
</dbReference>
<keyword evidence="3" id="KW-1185">Reference proteome</keyword>
<dbReference type="Proteomes" id="UP001153636">
    <property type="component" value="Chromosome 22"/>
</dbReference>
<protein>
    <recommendedName>
        <fullName evidence="4">Armadillo repeat-containing protein 6</fullName>
    </recommendedName>
</protein>
<dbReference type="InterPro" id="IPR011989">
    <property type="entry name" value="ARM-like"/>
</dbReference>
<dbReference type="GO" id="GO:0002244">
    <property type="term" value="P:hematopoietic progenitor cell differentiation"/>
    <property type="evidence" value="ECO:0007669"/>
    <property type="project" value="TreeGrafter"/>
</dbReference>
<gene>
    <name evidence="2" type="ORF">PSYICH_LOCUS8215</name>
</gene>
<accession>A0A9P0CWU3</accession>
<dbReference type="InterPro" id="IPR016024">
    <property type="entry name" value="ARM-type_fold"/>
</dbReference>
<organism evidence="2 3">
    <name type="scientific">Psylliodes chrysocephalus</name>
    <dbReference type="NCBI Taxonomy" id="3402493"/>
    <lineage>
        <taxon>Eukaryota</taxon>
        <taxon>Metazoa</taxon>
        <taxon>Ecdysozoa</taxon>
        <taxon>Arthropoda</taxon>
        <taxon>Hexapoda</taxon>
        <taxon>Insecta</taxon>
        <taxon>Pterygota</taxon>
        <taxon>Neoptera</taxon>
        <taxon>Endopterygota</taxon>
        <taxon>Coleoptera</taxon>
        <taxon>Polyphaga</taxon>
        <taxon>Cucujiformia</taxon>
        <taxon>Chrysomeloidea</taxon>
        <taxon>Chrysomelidae</taxon>
        <taxon>Galerucinae</taxon>
        <taxon>Alticini</taxon>
        <taxon>Psylliodes</taxon>
    </lineage>
</organism>
<dbReference type="PANTHER" id="PTHR22895">
    <property type="entry name" value="ARMADILLO REPEAT-CONTAINING PROTEIN 6"/>
    <property type="match status" value="1"/>
</dbReference>